<proteinExistence type="predicted"/>
<evidence type="ECO:0000313" key="1">
    <source>
        <dbReference type="EMBL" id="CAE6484251.1"/>
    </source>
</evidence>
<organism evidence="2 3">
    <name type="scientific">Nitrosomonas nitrosa</name>
    <dbReference type="NCBI Taxonomy" id="52442"/>
    <lineage>
        <taxon>Bacteria</taxon>
        <taxon>Pseudomonadati</taxon>
        <taxon>Pseudomonadota</taxon>
        <taxon>Betaproteobacteria</taxon>
        <taxon>Nitrosomonadales</taxon>
        <taxon>Nitrosomonadaceae</taxon>
        <taxon>Nitrosomonas</taxon>
    </lineage>
</organism>
<name>A0A1I4M1X8_9PROT</name>
<reference evidence="2 3" key="1">
    <citation type="submission" date="2016-10" db="EMBL/GenBank/DDBJ databases">
        <authorList>
            <person name="de Groot N.N."/>
        </authorList>
    </citation>
    <scope>NUCLEOTIDE SEQUENCE [LARGE SCALE GENOMIC DNA]</scope>
    <source>
        <strain evidence="2 3">Nm146</strain>
    </source>
</reference>
<dbReference type="Proteomes" id="UP000601736">
    <property type="component" value="Unassembled WGS sequence"/>
</dbReference>
<reference evidence="1" key="2">
    <citation type="submission" date="2021-02" db="EMBL/GenBank/DDBJ databases">
        <authorList>
            <person name="Han P."/>
        </authorList>
    </citation>
    <scope>NUCLEOTIDE SEQUENCE</scope>
    <source>
        <strain evidence="1">Nitrosomonas nitrosa 18-3D</strain>
    </source>
</reference>
<protein>
    <recommendedName>
        <fullName evidence="4">Phage tail protein (Tail_P2_I)</fullName>
    </recommendedName>
</protein>
<gene>
    <name evidence="1" type="ORF">NMYAN_10154</name>
    <name evidence="2" type="ORF">SAMN05421880_10377</name>
</gene>
<evidence type="ECO:0008006" key="4">
    <source>
        <dbReference type="Google" id="ProtNLM"/>
    </source>
</evidence>
<dbReference type="Proteomes" id="UP000199561">
    <property type="component" value="Unassembled WGS sequence"/>
</dbReference>
<dbReference type="AlphaFoldDB" id="A0A1I4M1X8"/>
<accession>A0A1I4M1X8</accession>
<dbReference type="STRING" id="52442.SAMN05421880_10377"/>
<evidence type="ECO:0000313" key="3">
    <source>
        <dbReference type="Proteomes" id="UP000199561"/>
    </source>
</evidence>
<dbReference type="EMBL" id="CAJNAP010000001">
    <property type="protein sequence ID" value="CAE6484251.1"/>
    <property type="molecule type" value="Genomic_DNA"/>
</dbReference>
<sequence length="684" mass="75279">MNTTAERLYALLPAIHRIRDAEQGYPLRELLAVIAEQVAAFEENLEQLYDDQFIETCAPWVAPYIGDLIGYRTLHGVVPSVASPRADVANTIRYRRRKGTATMLEQLARDVTGWPARAVEYFQLLGWSQHMNHLRHHAYYAPDLRRAEALLWRGSAFDTFAHTVDVRHISAGAGRHNIPNIGLTLWRVRAFQLTRSPAVEDPDIGSGLRFRFNPLGVDLALYNTPETEEVISHLAEPRNVPLPLTHRWLKGHLDDYYGPDKSLWVELDENPPQLITSNRIHICDLSDVKDGGGNVIAWAHQPAAGSGLVAIDPVLGRLAFADVPATLPLVSFHYGFTIAIGGGEYERSDPAVHVAPVQAIQGGSVLQPAFNTIQNGGTVAVQDSRRYVETPTVKVDAGKTVIVRAINGTRPLLVANGDIELDLGAEATLILDGWVIQGGTLTMPAFADAQPRYLILRDCTLVPGPRTQGGGAPPQADDPGLVVHHPFTKIELERCITAPLHIAEEVEISLHNCIVDATAHDLIAYRAPGADVLAPGGAMTLESCTVIGKVHTQQLTLASDCLFVAALALGGDVWKAPLWVERRQQGCVRFSYIPPGSRTPHRYRCQPEEGDQQIRPHFTSLRYGDPGYGQLRQVTSDKIRRGAHDESEMGVLHGLYQPQRETNLHVRVEEYLRFGLATGLIYGS</sequence>
<dbReference type="EMBL" id="FOUF01000003">
    <property type="protein sequence ID" value="SFL97204.1"/>
    <property type="molecule type" value="Genomic_DNA"/>
</dbReference>
<keyword evidence="3" id="KW-1185">Reference proteome</keyword>
<dbReference type="RefSeq" id="WP_090666278.1">
    <property type="nucleotide sequence ID" value="NZ_CAJNAP010000001.1"/>
</dbReference>
<evidence type="ECO:0000313" key="2">
    <source>
        <dbReference type="EMBL" id="SFL97204.1"/>
    </source>
</evidence>